<gene>
    <name evidence="4" type="ORF">IFM53868_01057</name>
</gene>
<dbReference type="Gene3D" id="3.40.50.1820">
    <property type="entry name" value="alpha/beta hydrolase"/>
    <property type="match status" value="1"/>
</dbReference>
<name>A0ABQ1A4K8_9EURO</name>
<dbReference type="InterPro" id="IPR000073">
    <property type="entry name" value="AB_hydrolase_1"/>
</dbReference>
<organism evidence="4 5">
    <name type="scientific">Aspergillus udagawae</name>
    <dbReference type="NCBI Taxonomy" id="91492"/>
    <lineage>
        <taxon>Eukaryota</taxon>
        <taxon>Fungi</taxon>
        <taxon>Dikarya</taxon>
        <taxon>Ascomycota</taxon>
        <taxon>Pezizomycotina</taxon>
        <taxon>Eurotiomycetes</taxon>
        <taxon>Eurotiomycetidae</taxon>
        <taxon>Eurotiales</taxon>
        <taxon>Aspergillaceae</taxon>
        <taxon>Aspergillus</taxon>
        <taxon>Aspergillus subgen. Fumigati</taxon>
    </lineage>
</organism>
<keyword evidence="1" id="KW-0378">Hydrolase</keyword>
<protein>
    <recommendedName>
        <fullName evidence="3">AB hydrolase-1 domain-containing protein</fullName>
    </recommendedName>
</protein>
<proteinExistence type="inferred from homology"/>
<accession>A0ABQ1A4K8</accession>
<evidence type="ECO:0000256" key="2">
    <source>
        <dbReference type="ARBA" id="ARBA00038115"/>
    </source>
</evidence>
<evidence type="ECO:0000256" key="1">
    <source>
        <dbReference type="ARBA" id="ARBA00022801"/>
    </source>
</evidence>
<dbReference type="PANTHER" id="PTHR22946">
    <property type="entry name" value="DIENELACTONE HYDROLASE DOMAIN-CONTAINING PROTEIN-RELATED"/>
    <property type="match status" value="1"/>
</dbReference>
<evidence type="ECO:0000313" key="4">
    <source>
        <dbReference type="EMBL" id="GFF73383.1"/>
    </source>
</evidence>
<evidence type="ECO:0000313" key="5">
    <source>
        <dbReference type="Proteomes" id="UP000465266"/>
    </source>
</evidence>
<comment type="similarity">
    <text evidence="2">Belongs to the AB hydrolase superfamily. FUS2 hydrolase family.</text>
</comment>
<sequence length="278" mass="30188">MAAVKPLGLHSLGPVHPPKVEKRAIKPSIARHVNIRVKDPLDHDAPAILHEPRSYNVTEAKESAVVLVSGAGGGVSGPAGIYPSLADKFALLLGIPCIRLDYRQPARTEYCSADIVASFTYLREHFNSSGFVLVGWSFGGSPCFTVAAQVERVRGVATVASQTAETSGIRKLSPRPLLLLHGTDDMVLSPTCSETLYREYGNNGPRELKLLPGDDHGLTKHAPEVERMIFEFAAKTLGFEKLLDQSTLDQAGEDLVESRDERIREMGEGHDLEGGERL</sequence>
<dbReference type="EMBL" id="BLKG01000006">
    <property type="protein sequence ID" value="GFF73383.1"/>
    <property type="molecule type" value="Genomic_DNA"/>
</dbReference>
<dbReference type="InterPro" id="IPR050261">
    <property type="entry name" value="FrsA_esterase"/>
</dbReference>
<dbReference type="InterPro" id="IPR029058">
    <property type="entry name" value="AB_hydrolase_fold"/>
</dbReference>
<dbReference type="Proteomes" id="UP000465266">
    <property type="component" value="Unassembled WGS sequence"/>
</dbReference>
<evidence type="ECO:0000259" key="3">
    <source>
        <dbReference type="Pfam" id="PF00561"/>
    </source>
</evidence>
<feature type="domain" description="AB hydrolase-1" evidence="3">
    <location>
        <begin position="64"/>
        <end position="171"/>
    </location>
</feature>
<dbReference type="Pfam" id="PF00561">
    <property type="entry name" value="Abhydrolase_1"/>
    <property type="match status" value="1"/>
</dbReference>
<reference evidence="4 5" key="1">
    <citation type="submission" date="2020-01" db="EMBL/GenBank/DDBJ databases">
        <title>Draft genome sequence of Aspergillus udagawae IFM 53868.</title>
        <authorList>
            <person name="Takahashi H."/>
            <person name="Yaguchi T."/>
        </authorList>
    </citation>
    <scope>NUCLEOTIDE SEQUENCE [LARGE SCALE GENOMIC DNA]</scope>
    <source>
        <strain evidence="4 5">IFM 53868</strain>
    </source>
</reference>
<dbReference type="PANTHER" id="PTHR22946:SF9">
    <property type="entry name" value="POLYKETIDE TRANSFERASE AF380"/>
    <property type="match status" value="1"/>
</dbReference>
<dbReference type="SUPFAM" id="SSF53474">
    <property type="entry name" value="alpha/beta-Hydrolases"/>
    <property type="match status" value="1"/>
</dbReference>
<keyword evidence="5" id="KW-1185">Reference proteome</keyword>
<comment type="caution">
    <text evidence="4">The sequence shown here is derived from an EMBL/GenBank/DDBJ whole genome shotgun (WGS) entry which is preliminary data.</text>
</comment>